<dbReference type="AlphaFoldDB" id="A0A9W5PXR3"/>
<dbReference type="Proteomes" id="UP000014023">
    <property type="component" value="Unassembled WGS sequence"/>
</dbReference>
<dbReference type="PROSITE" id="PS51257">
    <property type="entry name" value="PROKAR_LIPOPROTEIN"/>
    <property type="match status" value="1"/>
</dbReference>
<dbReference type="NCBIfam" id="TIGR01655">
    <property type="entry name" value="yxeA_fam"/>
    <property type="match status" value="1"/>
</dbReference>
<proteinExistence type="predicted"/>
<dbReference type="PANTHER" id="PTHR36433">
    <property type="entry name" value="HYPOTHETICAL CYTOSOLIC PROTEIN"/>
    <property type="match status" value="1"/>
</dbReference>
<evidence type="ECO:0000313" key="1">
    <source>
        <dbReference type="EMBL" id="EOO58626.1"/>
    </source>
</evidence>
<dbReference type="SUPFAM" id="SSF159121">
    <property type="entry name" value="BC4932-like"/>
    <property type="match status" value="1"/>
</dbReference>
<gene>
    <name evidence="1" type="ORF">IKE_06241</name>
</gene>
<evidence type="ECO:0000313" key="2">
    <source>
        <dbReference type="Proteomes" id="UP000014023"/>
    </source>
</evidence>
<sequence>MKRYISILALVIILTTLIAGCSQVNGLYEKATAKEYYVQLQDNEDKQQHPATKEYKVNAYNEDGEKDKVTFTVSKELKTPAFLRIHVLKSTDPEGNHLVKDYEQVKETELPEKVKENMKINGFK</sequence>
<dbReference type="RefSeq" id="WP_000833209.1">
    <property type="nucleotide sequence ID" value="NZ_KB976272.1"/>
</dbReference>
<dbReference type="Pfam" id="PF06486">
    <property type="entry name" value="DUF1093"/>
    <property type="match status" value="1"/>
</dbReference>
<reference evidence="1 2" key="1">
    <citation type="submission" date="2012-12" db="EMBL/GenBank/DDBJ databases">
        <title>The Genome Sequence of Bacillus cereus VD196.</title>
        <authorList>
            <consortium name="The Broad Institute Genome Sequencing Platform"/>
            <consortium name="The Broad Institute Genome Sequencing Center for Infectious Disease"/>
            <person name="Feldgarden M."/>
            <person name="Van der Auwera G.A."/>
            <person name="Mahillon J."/>
            <person name="Duprez V."/>
            <person name="Timmery S."/>
            <person name="Mattelet C."/>
            <person name="Dierick K."/>
            <person name="Sun M."/>
            <person name="Yu Z."/>
            <person name="Zhu L."/>
            <person name="Hu X."/>
            <person name="Shank E.B."/>
            <person name="Swiecicka I."/>
            <person name="Hansen B.M."/>
            <person name="Andrup L."/>
            <person name="Walker B."/>
            <person name="Young S.K."/>
            <person name="Zeng Q."/>
            <person name="Gargeya S."/>
            <person name="Fitzgerald M."/>
            <person name="Haas B."/>
            <person name="Abouelleil A."/>
            <person name="Alvarado L."/>
            <person name="Arachchi H.M."/>
            <person name="Berlin A.M."/>
            <person name="Chapman S.B."/>
            <person name="Dewar J."/>
            <person name="Goldberg J."/>
            <person name="Griggs A."/>
            <person name="Gujja S."/>
            <person name="Hansen M."/>
            <person name="Howarth C."/>
            <person name="Imamovic A."/>
            <person name="Larimer J."/>
            <person name="McCowan C."/>
            <person name="Murphy C."/>
            <person name="Neiman D."/>
            <person name="Pearson M."/>
            <person name="Priest M."/>
            <person name="Roberts A."/>
            <person name="Saif S."/>
            <person name="Shea T."/>
            <person name="Sisk P."/>
            <person name="Sykes S."/>
            <person name="Wortman J."/>
            <person name="Nusbaum C."/>
            <person name="Birren B."/>
        </authorList>
    </citation>
    <scope>NUCLEOTIDE SEQUENCE [LARGE SCALE GENOMIC DNA]</scope>
    <source>
        <strain evidence="1 2">VD196</strain>
    </source>
</reference>
<dbReference type="InterPro" id="IPR036166">
    <property type="entry name" value="YxeA-like_sf"/>
</dbReference>
<name>A0A9W5PXR3_BACCE</name>
<dbReference type="Gene3D" id="2.40.50.480">
    <property type="match status" value="1"/>
</dbReference>
<dbReference type="EMBL" id="AHFL01000083">
    <property type="protein sequence ID" value="EOO58626.1"/>
    <property type="molecule type" value="Genomic_DNA"/>
</dbReference>
<dbReference type="InterPro" id="IPR006542">
    <property type="entry name" value="DUF1093"/>
</dbReference>
<organism evidence="1 2">
    <name type="scientific">Bacillus cereus VD196</name>
    <dbReference type="NCBI Taxonomy" id="1053243"/>
    <lineage>
        <taxon>Bacteria</taxon>
        <taxon>Bacillati</taxon>
        <taxon>Bacillota</taxon>
        <taxon>Bacilli</taxon>
        <taxon>Bacillales</taxon>
        <taxon>Bacillaceae</taxon>
        <taxon>Bacillus</taxon>
        <taxon>Bacillus cereus group</taxon>
    </lineage>
</organism>
<dbReference type="PANTHER" id="PTHR36433:SF2">
    <property type="entry name" value="YXEA FAMILY PROTEIN"/>
    <property type="match status" value="1"/>
</dbReference>
<comment type="caution">
    <text evidence="1">The sequence shown here is derived from an EMBL/GenBank/DDBJ whole genome shotgun (WGS) entry which is preliminary data.</text>
</comment>
<protein>
    <submittedName>
        <fullName evidence="1">Uncharacterized protein</fullName>
    </submittedName>
</protein>
<accession>A0A9W5PXR3</accession>